<proteinExistence type="predicted"/>
<sequence length="334" mass="37622">MKKVLHVGQMKSGTTYIQNILFENRKLLKKKGWLYPGKLMNQQHACYGLCGSNIYWAGDSKKLRDLGKNMLDEVGDHEGNVLISSEALSSLSRDGVADFVDRIGGVDEVVVTVRSLFTTLPSAWQQYIKGGGEVSIAEFFDRLDKNRAAGSGMWRTYSYGNTVSIWSEFSSVKVVIIPEKTISKNQLWEDFSGVVGLPDLSDVIINDSRSNISLNYEAAEILRSINVEIARRKPDVAKEEVERFRRNYLNRYVFPIAERKRGTKIKVPEDYKYLVSEWNGQEKDLLLSSADAVVGNAHGLDSYEGGYLSHFPNGNYSEFLSEIACQIVGGYKWK</sequence>
<dbReference type="Proteomes" id="UP000321726">
    <property type="component" value="Unassembled WGS sequence"/>
</dbReference>
<evidence type="ECO:0000313" key="2">
    <source>
        <dbReference type="Proteomes" id="UP000321726"/>
    </source>
</evidence>
<dbReference type="EMBL" id="BJXU01000203">
    <property type="protein sequence ID" value="GEN26269.1"/>
    <property type="molecule type" value="Genomic_DNA"/>
</dbReference>
<dbReference type="RefSeq" id="WP_143166409.1">
    <property type="nucleotide sequence ID" value="NZ_BJXU01000203.1"/>
</dbReference>
<accession>A0ABQ0WS03</accession>
<name>A0ABQ0WS03_9GAMM</name>
<keyword evidence="2" id="KW-1185">Reference proteome</keyword>
<comment type="caution">
    <text evidence="1">The sequence shown here is derived from an EMBL/GenBank/DDBJ whole genome shotgun (WGS) entry which is preliminary data.</text>
</comment>
<evidence type="ECO:0000313" key="1">
    <source>
        <dbReference type="EMBL" id="GEN26269.1"/>
    </source>
</evidence>
<organism evidence="1 2">
    <name type="scientific">Halomonas cupida</name>
    <dbReference type="NCBI Taxonomy" id="44933"/>
    <lineage>
        <taxon>Bacteria</taxon>
        <taxon>Pseudomonadati</taxon>
        <taxon>Pseudomonadota</taxon>
        <taxon>Gammaproteobacteria</taxon>
        <taxon>Oceanospirillales</taxon>
        <taxon>Halomonadaceae</taxon>
        <taxon>Halomonas</taxon>
    </lineage>
</organism>
<gene>
    <name evidence="1" type="ORF">HCU01_42180</name>
</gene>
<dbReference type="InterPro" id="IPR027417">
    <property type="entry name" value="P-loop_NTPase"/>
</dbReference>
<protein>
    <recommendedName>
        <fullName evidence="3">Sulfotransferase domain-containing protein</fullName>
    </recommendedName>
</protein>
<dbReference type="SUPFAM" id="SSF52540">
    <property type="entry name" value="P-loop containing nucleoside triphosphate hydrolases"/>
    <property type="match status" value="1"/>
</dbReference>
<evidence type="ECO:0008006" key="3">
    <source>
        <dbReference type="Google" id="ProtNLM"/>
    </source>
</evidence>
<reference evidence="1 2" key="1">
    <citation type="submission" date="2019-07" db="EMBL/GenBank/DDBJ databases">
        <title>Whole genome shotgun sequence of Halomonas cupida NBRC 102219.</title>
        <authorList>
            <person name="Hosoyama A."/>
            <person name="Uohara A."/>
            <person name="Ohji S."/>
            <person name="Ichikawa N."/>
        </authorList>
    </citation>
    <scope>NUCLEOTIDE SEQUENCE [LARGE SCALE GENOMIC DNA]</scope>
    <source>
        <strain evidence="1 2">NBRC 102219</strain>
    </source>
</reference>